<dbReference type="CDD" id="cd01949">
    <property type="entry name" value="GGDEF"/>
    <property type="match status" value="1"/>
</dbReference>
<feature type="domain" description="GGDEF" evidence="2">
    <location>
        <begin position="304"/>
        <end position="437"/>
    </location>
</feature>
<dbReference type="SMART" id="SM00267">
    <property type="entry name" value="GGDEF"/>
    <property type="match status" value="1"/>
</dbReference>
<dbReference type="Gene3D" id="3.30.70.270">
    <property type="match status" value="1"/>
</dbReference>
<proteinExistence type="predicted"/>
<protein>
    <submittedName>
        <fullName evidence="3">PAS domain S-box-containing protein/diguanylate cyclase (GGDEF)-like protein</fullName>
    </submittedName>
</protein>
<organism evidence="3 4">
    <name type="scientific">Acidovorax temperans</name>
    <dbReference type="NCBI Taxonomy" id="80878"/>
    <lineage>
        <taxon>Bacteria</taxon>
        <taxon>Pseudomonadati</taxon>
        <taxon>Pseudomonadota</taxon>
        <taxon>Betaproteobacteria</taxon>
        <taxon>Burkholderiales</taxon>
        <taxon>Comamonadaceae</taxon>
        <taxon>Acidovorax</taxon>
    </lineage>
</organism>
<dbReference type="Pfam" id="PF12860">
    <property type="entry name" value="PAS_7"/>
    <property type="match status" value="2"/>
</dbReference>
<dbReference type="InterPro" id="IPR000014">
    <property type="entry name" value="PAS"/>
</dbReference>
<dbReference type="InterPro" id="IPR035965">
    <property type="entry name" value="PAS-like_dom_sf"/>
</dbReference>
<reference evidence="3 4" key="1">
    <citation type="submission" date="2019-06" db="EMBL/GenBank/DDBJ databases">
        <title>Genomic Encyclopedia of Archaeal and Bacterial Type Strains, Phase II (KMG-II): from individual species to whole genera.</title>
        <authorList>
            <person name="Goeker M."/>
        </authorList>
    </citation>
    <scope>NUCLEOTIDE SEQUENCE [LARGE SCALE GENOMIC DNA]</scope>
    <source>
        <strain evidence="3 4">DSM 7270</strain>
    </source>
</reference>
<dbReference type="PANTHER" id="PTHR44757">
    <property type="entry name" value="DIGUANYLATE CYCLASE DGCP"/>
    <property type="match status" value="1"/>
</dbReference>
<dbReference type="RefSeq" id="WP_142082626.1">
    <property type="nucleotide sequence ID" value="NZ_VFPV01000002.1"/>
</dbReference>
<dbReference type="Gene3D" id="3.30.450.20">
    <property type="entry name" value="PAS domain"/>
    <property type="match status" value="1"/>
</dbReference>
<dbReference type="PROSITE" id="PS50887">
    <property type="entry name" value="GGDEF"/>
    <property type="match status" value="1"/>
</dbReference>
<evidence type="ECO:0000313" key="4">
    <source>
        <dbReference type="Proteomes" id="UP000316993"/>
    </source>
</evidence>
<dbReference type="InterPro" id="IPR000160">
    <property type="entry name" value="GGDEF_dom"/>
</dbReference>
<feature type="domain" description="PAS" evidence="1">
    <location>
        <begin position="142"/>
        <end position="183"/>
    </location>
</feature>
<comment type="caution">
    <text evidence="3">The sequence shown here is derived from an EMBL/GenBank/DDBJ whole genome shotgun (WGS) entry which is preliminary data.</text>
</comment>
<dbReference type="Pfam" id="PF00990">
    <property type="entry name" value="GGDEF"/>
    <property type="match status" value="1"/>
</dbReference>
<dbReference type="InterPro" id="IPR029787">
    <property type="entry name" value="Nucleotide_cyclase"/>
</dbReference>
<evidence type="ECO:0000313" key="3">
    <source>
        <dbReference type="EMBL" id="TQN02984.1"/>
    </source>
</evidence>
<evidence type="ECO:0000259" key="1">
    <source>
        <dbReference type="PROSITE" id="PS50112"/>
    </source>
</evidence>
<dbReference type="CDD" id="cd00130">
    <property type="entry name" value="PAS"/>
    <property type="match status" value="1"/>
</dbReference>
<evidence type="ECO:0000259" key="2">
    <source>
        <dbReference type="PROSITE" id="PS50887"/>
    </source>
</evidence>
<dbReference type="InterPro" id="IPR043128">
    <property type="entry name" value="Rev_trsase/Diguanyl_cyclase"/>
</dbReference>
<dbReference type="PROSITE" id="PS50112">
    <property type="entry name" value="PAS"/>
    <property type="match status" value="1"/>
</dbReference>
<dbReference type="SMART" id="SM00091">
    <property type="entry name" value="PAS"/>
    <property type="match status" value="2"/>
</dbReference>
<dbReference type="InterPro" id="IPR052155">
    <property type="entry name" value="Biofilm_reg_signaling"/>
</dbReference>
<dbReference type="Proteomes" id="UP000316993">
    <property type="component" value="Unassembled WGS sequence"/>
</dbReference>
<dbReference type="NCBIfam" id="TIGR00229">
    <property type="entry name" value="sensory_box"/>
    <property type="match status" value="1"/>
</dbReference>
<dbReference type="NCBIfam" id="TIGR00254">
    <property type="entry name" value="GGDEF"/>
    <property type="match status" value="1"/>
</dbReference>
<dbReference type="SUPFAM" id="SSF55073">
    <property type="entry name" value="Nucleotide cyclase"/>
    <property type="match status" value="1"/>
</dbReference>
<dbReference type="EMBL" id="VFPV01000002">
    <property type="protein sequence ID" value="TQN02984.1"/>
    <property type="molecule type" value="Genomic_DNA"/>
</dbReference>
<gene>
    <name evidence="3" type="ORF">BDD18_1637</name>
</gene>
<dbReference type="SUPFAM" id="SSF55785">
    <property type="entry name" value="PYP-like sensor domain (PAS domain)"/>
    <property type="match status" value="1"/>
</dbReference>
<dbReference type="AlphaFoldDB" id="A0A543L6M9"/>
<name>A0A543L6M9_9BURK</name>
<sequence>MSNYTFTASLLDSLTIGMCDFDEQDRTVLWNEHFLRFFPEHADHIHSGEPYQENLRRFYRVRLPAEPQASIERYVQDRIKRHRSQVGAYMFTHRGRQLRVACVGQPNGARVRVWQDLSAMESVLLNLAGQQDSALPQGVGPTGQQALRMFDQLSDGIAVHDEQGRIIFANDRFLAIYGLRTQEDAWGKTLEEIVRLQWARAGEEVSQQHLFDMQAALQDGIHFLGIPFEMPLAGQRWVRATLSAGPGKQSCTSHADVTQEKRAISEMVQLNKKLLLESHCDSLTGLLNRRGLLPLLQQVTDTPGKHALLFIDLDGFKQVNDTAGHAQGDVVLCQMAAALQGCVRSGDALARIGGDEFVLLLTCCTPQQALAVAEKMVQVVRSTPVVIDGQVFEVGASVGARSFSDRADGANVLLNDADAACYEAKRQGRGRVSLFNAIA</sequence>
<accession>A0A543L6M9</accession>
<dbReference type="PANTHER" id="PTHR44757:SF2">
    <property type="entry name" value="BIOFILM ARCHITECTURE MAINTENANCE PROTEIN MBAA"/>
    <property type="match status" value="1"/>
</dbReference>